<keyword evidence="2" id="KW-0472">Membrane</keyword>
<organism evidence="5 6">
    <name type="scientific">Leucobacter ruminantium</name>
    <dbReference type="NCBI Taxonomy" id="1289170"/>
    <lineage>
        <taxon>Bacteria</taxon>
        <taxon>Bacillati</taxon>
        <taxon>Actinomycetota</taxon>
        <taxon>Actinomycetes</taxon>
        <taxon>Micrococcales</taxon>
        <taxon>Microbacteriaceae</taxon>
        <taxon>Leucobacter</taxon>
    </lineage>
</organism>
<accession>A0A939LVT2</accession>
<name>A0A939LVT2_9MICO</name>
<evidence type="ECO:0000256" key="3">
    <source>
        <dbReference type="SAM" id="SignalP"/>
    </source>
</evidence>
<comment type="caution">
    <text evidence="5">The sequence shown here is derived from an EMBL/GenBank/DDBJ whole genome shotgun (WGS) entry which is preliminary data.</text>
</comment>
<dbReference type="EMBL" id="JAGDYL010000001">
    <property type="protein sequence ID" value="MBO1804093.1"/>
    <property type="molecule type" value="Genomic_DNA"/>
</dbReference>
<dbReference type="Proteomes" id="UP000664398">
    <property type="component" value="Unassembled WGS sequence"/>
</dbReference>
<feature type="compositionally biased region" description="Gly residues" evidence="1">
    <location>
        <begin position="172"/>
        <end position="188"/>
    </location>
</feature>
<dbReference type="AlphaFoldDB" id="A0A939LVT2"/>
<dbReference type="InterPro" id="IPR047589">
    <property type="entry name" value="DUF11_rpt"/>
</dbReference>
<feature type="signal peptide" evidence="3">
    <location>
        <begin position="1"/>
        <end position="36"/>
    </location>
</feature>
<evidence type="ECO:0000256" key="1">
    <source>
        <dbReference type="SAM" id="MobiDB-lite"/>
    </source>
</evidence>
<gene>
    <name evidence="5" type="ORF">J4H91_02010</name>
</gene>
<protein>
    <recommendedName>
        <fullName evidence="4">DUF7507 domain-containing protein</fullName>
    </recommendedName>
</protein>
<proteinExistence type="predicted"/>
<evidence type="ECO:0000256" key="2">
    <source>
        <dbReference type="SAM" id="Phobius"/>
    </source>
</evidence>
<dbReference type="NCBIfam" id="TIGR01451">
    <property type="entry name" value="B_ant_repeat"/>
    <property type="match status" value="1"/>
</dbReference>
<feature type="chain" id="PRO_5037368437" description="DUF7507 domain-containing protein" evidence="3">
    <location>
        <begin position="37"/>
        <end position="654"/>
    </location>
</feature>
<keyword evidence="6" id="KW-1185">Reference proteome</keyword>
<reference evidence="5" key="1">
    <citation type="submission" date="2021-03" db="EMBL/GenBank/DDBJ databases">
        <title>Leucobacter chromiisoli sp. nov., isolated from chromium-containing soil of chemical plant.</title>
        <authorList>
            <person name="Xu Z."/>
        </authorList>
    </citation>
    <scope>NUCLEOTIDE SEQUENCE</scope>
    <source>
        <strain evidence="5">A2</strain>
    </source>
</reference>
<feature type="compositionally biased region" description="Gly residues" evidence="1">
    <location>
        <begin position="226"/>
        <end position="240"/>
    </location>
</feature>
<dbReference type="InterPro" id="IPR055354">
    <property type="entry name" value="DUF7507"/>
</dbReference>
<feature type="transmembrane region" description="Helical" evidence="2">
    <location>
        <begin position="626"/>
        <end position="646"/>
    </location>
</feature>
<evidence type="ECO:0000313" key="6">
    <source>
        <dbReference type="Proteomes" id="UP000664398"/>
    </source>
</evidence>
<feature type="compositionally biased region" description="Gly residues" evidence="1">
    <location>
        <begin position="259"/>
        <end position="277"/>
    </location>
</feature>
<keyword evidence="3" id="KW-0732">Signal</keyword>
<sequence>MPFDSTGVAKRRVGAIMASSALVSASLFTGLGTANAAPAADAAPTSFGQAAGEQLVTVPDGVCAVNVTIGGGRGGVAVGEGTPDPEAPEAPEVPGEETGFEGSGARISATLNVQAGTAIELSVGGDGSNAGIGGFNGGGDGGVGGHRGGGGGGFTTISVGGDLLLLAGGGGGTGGGHQAGEGSGGDAGFGSSTLPGVAVEGGTAYPGSKGGDGWDVEKDGVRVIPTGGGGGTEVAGGAGGTSTLSSEAHSYDGESGAARQGGNGGNDGNLDTAGGGGGGLFGGGGGASTQGAGAFTGSGGGGGSSFIADSSLISSPAIENNRAMDEEGHAGRAEPAFASFEWVMCDYNLSIEKKVVGNPVYEEGSTVRYAVTVTNDGPDVMAIGDTVTLIDDLAVGGTLVSVDGLDSSIPAAGETITGTGIELFDTVVLQPAETDDEGNETAPAQTAKRGLVVGDSVTVTYDVVITGSTGEPITNTVSVADRNGTHEADAVVDPAKPSLSLTKSADTERATAAGQKITYSFVVTNTGNIDLKDIAVAEGSFSGKGDLPTPSCPAATLEPSESMTCTSVYTVVAEDLTGKDLTNTATATGKTPLGAPVASEESSAAVTTVVPVVPAPLAMTGGGNQLLLAGAALLLLALGGTGIALARRRAAAAK</sequence>
<feature type="region of interest" description="Disordered" evidence="1">
    <location>
        <begin position="75"/>
        <end position="102"/>
    </location>
</feature>
<evidence type="ECO:0000259" key="4">
    <source>
        <dbReference type="Pfam" id="PF24346"/>
    </source>
</evidence>
<keyword evidence="2" id="KW-1133">Transmembrane helix</keyword>
<dbReference type="Pfam" id="PF24346">
    <property type="entry name" value="DUF7507"/>
    <property type="match status" value="1"/>
</dbReference>
<dbReference type="RefSeq" id="WP_208044560.1">
    <property type="nucleotide sequence ID" value="NZ_JAGDYL010000001.1"/>
</dbReference>
<feature type="region of interest" description="Disordered" evidence="1">
    <location>
        <begin position="172"/>
        <end position="277"/>
    </location>
</feature>
<feature type="compositionally biased region" description="Acidic residues" evidence="1">
    <location>
        <begin position="86"/>
        <end position="99"/>
    </location>
</feature>
<keyword evidence="2" id="KW-0812">Transmembrane</keyword>
<evidence type="ECO:0000313" key="5">
    <source>
        <dbReference type="EMBL" id="MBO1804093.1"/>
    </source>
</evidence>
<feature type="domain" description="DUF7507" evidence="4">
    <location>
        <begin position="496"/>
        <end position="599"/>
    </location>
</feature>